<dbReference type="GO" id="GO:0005524">
    <property type="term" value="F:ATP binding"/>
    <property type="evidence" value="ECO:0007669"/>
    <property type="project" value="UniProtKB-KW"/>
</dbReference>
<evidence type="ECO:0000313" key="6">
    <source>
        <dbReference type="EMBL" id="OJX59363.1"/>
    </source>
</evidence>
<evidence type="ECO:0000256" key="4">
    <source>
        <dbReference type="ARBA" id="ARBA00022840"/>
    </source>
</evidence>
<dbReference type="InterPro" id="IPR003115">
    <property type="entry name" value="ParB_N"/>
</dbReference>
<keyword evidence="3" id="KW-0418">Kinase</keyword>
<evidence type="ECO:0000256" key="3">
    <source>
        <dbReference type="ARBA" id="ARBA00022777"/>
    </source>
</evidence>
<keyword evidence="4" id="KW-0067">ATP-binding</keyword>
<dbReference type="Gene3D" id="3.30.1760.10">
    <property type="entry name" value="Conserved hypothetical protein from pyrococcus furiosus pfu- 392566-001, domain 2"/>
    <property type="match status" value="1"/>
</dbReference>
<feature type="domain" description="ParB-like N-terminal" evidence="5">
    <location>
        <begin position="7"/>
        <end position="105"/>
    </location>
</feature>
<accession>A0A1M3L2E4</accession>
<dbReference type="Gene3D" id="3.90.1530.10">
    <property type="entry name" value="Conserved hypothetical protein from pyrococcus furiosus pfu- 392566-001, ParB domain"/>
    <property type="match status" value="1"/>
</dbReference>
<dbReference type="SUPFAM" id="SSF110849">
    <property type="entry name" value="ParB/Sulfiredoxin"/>
    <property type="match status" value="1"/>
</dbReference>
<gene>
    <name evidence="6" type="ORF">BGO89_02810</name>
</gene>
<comment type="caution">
    <text evidence="6">The sequence shown here is derived from an EMBL/GenBank/DDBJ whole genome shotgun (WGS) entry which is preliminary data.</text>
</comment>
<name>A0A1M3L2E4_9BACT</name>
<keyword evidence="2" id="KW-0547">Nucleotide-binding</keyword>
<evidence type="ECO:0000256" key="2">
    <source>
        <dbReference type="ARBA" id="ARBA00022741"/>
    </source>
</evidence>
<dbReference type="STRING" id="1895771.BGO89_02810"/>
<dbReference type="InterPro" id="IPR037953">
    <property type="entry name" value="SbnI-like_N"/>
</dbReference>
<organism evidence="6 7">
    <name type="scientific">Candidatus Kapaibacterium thiocyanatum</name>
    <dbReference type="NCBI Taxonomy" id="1895771"/>
    <lineage>
        <taxon>Bacteria</taxon>
        <taxon>Pseudomonadati</taxon>
        <taxon>Candidatus Kapaibacteriota</taxon>
        <taxon>Candidatus Kapaibacteriia</taxon>
        <taxon>Candidatus Kapaibacteriales</taxon>
        <taxon>Candidatus Kapaibacteriaceae</taxon>
        <taxon>Candidatus Kapaibacterium</taxon>
    </lineage>
</organism>
<keyword evidence="1" id="KW-0808">Transferase</keyword>
<dbReference type="AlphaFoldDB" id="A0A1M3L2E4"/>
<dbReference type="Proteomes" id="UP000184233">
    <property type="component" value="Unassembled WGS sequence"/>
</dbReference>
<dbReference type="InterPro" id="IPR023098">
    <property type="entry name" value="SerK/SbnI_C"/>
</dbReference>
<evidence type="ECO:0000259" key="5">
    <source>
        <dbReference type="SMART" id="SM00470"/>
    </source>
</evidence>
<protein>
    <recommendedName>
        <fullName evidence="5">ParB-like N-terminal domain-containing protein</fullName>
    </recommendedName>
</protein>
<proteinExistence type="predicted"/>
<evidence type="ECO:0000256" key="1">
    <source>
        <dbReference type="ARBA" id="ARBA00022679"/>
    </source>
</evidence>
<dbReference type="EMBL" id="MKVH01000013">
    <property type="protein sequence ID" value="OJX59363.1"/>
    <property type="molecule type" value="Genomic_DNA"/>
</dbReference>
<dbReference type="InterPro" id="IPR036086">
    <property type="entry name" value="ParB/Sulfiredoxin_sf"/>
</dbReference>
<dbReference type="GO" id="GO:0016301">
    <property type="term" value="F:kinase activity"/>
    <property type="evidence" value="ECO:0007669"/>
    <property type="project" value="UniProtKB-KW"/>
</dbReference>
<dbReference type="CDD" id="cd16388">
    <property type="entry name" value="SbnI_like_N"/>
    <property type="match status" value="1"/>
</dbReference>
<sequence>MTSLDTRHLDLRIVPVEQLFLHEETDPDRVNRLRTSMERDGILRNPPIVAEVPGSSPIRYVVLDGATRTTATRAIGCHDILVQVVPYDMTVIRLEAWYHLLRDNAARTVLDHLGHLDGAVVTMTTVAEAEAALAANEAAAAIMETPERTHLLTKASAETSVPHILRQLVRLYGGFGEIHRIVNDDLQATIRRAEGCPAIVLFPAWREADILRAAAEGDLLPAGITRHVIPGRALNVNISLDMLDIAAPIEEKNAWLQRWLTAKVTGKKARYYHEPVFVFDD</sequence>
<dbReference type="SMART" id="SM00470">
    <property type="entry name" value="ParB"/>
    <property type="match status" value="1"/>
</dbReference>
<evidence type="ECO:0000313" key="7">
    <source>
        <dbReference type="Proteomes" id="UP000184233"/>
    </source>
</evidence>
<reference evidence="6 7" key="1">
    <citation type="submission" date="2016-09" db="EMBL/GenBank/DDBJ databases">
        <title>Genome-resolved meta-omics ties microbial dynamics to process performance in biotechnology for thiocyanate degradation.</title>
        <authorList>
            <person name="Kantor R.S."/>
            <person name="Huddy R.J."/>
            <person name="Iyer R."/>
            <person name="Thomas B.C."/>
            <person name="Brown C.T."/>
            <person name="Anantharaman K."/>
            <person name="Tringe S."/>
            <person name="Hettich R.L."/>
            <person name="Harrison S.T."/>
            <person name="Banfield J.F."/>
        </authorList>
    </citation>
    <scope>NUCLEOTIDE SEQUENCE [LARGE SCALE GENOMIC DNA]</scope>
    <source>
        <strain evidence="6">59-99</strain>
    </source>
</reference>